<proteinExistence type="predicted"/>
<gene>
    <name evidence="7" type="ORF">ODALV1_LOCUS23641</name>
</gene>
<comment type="catalytic activity">
    <reaction evidence="4">
        <text>NAD(+) + (ADP-D-ribosyl)n-acceptor = nicotinamide + (ADP-D-ribosyl)n+1-acceptor + H(+).</text>
        <dbReference type="EC" id="2.4.2.30"/>
    </reaction>
</comment>
<keyword evidence="8" id="KW-1185">Reference proteome</keyword>
<dbReference type="EC" id="2.4.2.-" evidence="5"/>
<evidence type="ECO:0000256" key="2">
    <source>
        <dbReference type="ARBA" id="ARBA00022679"/>
    </source>
</evidence>
<organism evidence="7 8">
    <name type="scientific">Orchesella dallaii</name>
    <dbReference type="NCBI Taxonomy" id="48710"/>
    <lineage>
        <taxon>Eukaryota</taxon>
        <taxon>Metazoa</taxon>
        <taxon>Ecdysozoa</taxon>
        <taxon>Arthropoda</taxon>
        <taxon>Hexapoda</taxon>
        <taxon>Collembola</taxon>
        <taxon>Entomobryomorpha</taxon>
        <taxon>Entomobryoidea</taxon>
        <taxon>Orchesellidae</taxon>
        <taxon>Orchesellinae</taxon>
        <taxon>Orchesella</taxon>
    </lineage>
</organism>
<evidence type="ECO:0000256" key="3">
    <source>
        <dbReference type="ARBA" id="ARBA00023027"/>
    </source>
</evidence>
<dbReference type="Proteomes" id="UP001642540">
    <property type="component" value="Unassembled WGS sequence"/>
</dbReference>
<sequence>MSTFTTPVNCIENGTKFIESTLLLTAHLKSFNLDETEETLKSSDDILSVLQTFPKLSKDSNMYDNIVKYIDNSQLNENVVVKLLNIYEINNLNVKTDSQPNKNSNRMLLWHGAPASKIASIIQNGLKKPDGGGEQRFGPGIYFADRVGKSSKYCCATRNESPNPGDKGFLLLCEVDVGTPYEIVTERLVFNTPPETFDCVKVIGKKVPDPDENVNFMGICIPLGKTVEVDNDDGFTPPLCYNEYVVYSQQKARVLYVVEFQFTLPPILNLAM</sequence>
<name>A0ABP1RLN2_9HEXA</name>
<keyword evidence="2 5" id="KW-0808">Transferase</keyword>
<evidence type="ECO:0000256" key="5">
    <source>
        <dbReference type="RuleBase" id="RU362114"/>
    </source>
</evidence>
<dbReference type="Pfam" id="PF00644">
    <property type="entry name" value="PARP"/>
    <property type="match status" value="1"/>
</dbReference>
<dbReference type="PANTHER" id="PTHR10459">
    <property type="entry name" value="DNA LIGASE"/>
    <property type="match status" value="1"/>
</dbReference>
<evidence type="ECO:0000259" key="6">
    <source>
        <dbReference type="PROSITE" id="PS51059"/>
    </source>
</evidence>
<comment type="caution">
    <text evidence="7">The sequence shown here is derived from an EMBL/GenBank/DDBJ whole genome shotgun (WGS) entry which is preliminary data.</text>
</comment>
<dbReference type="Gene3D" id="3.90.228.10">
    <property type="match status" value="1"/>
</dbReference>
<keyword evidence="1 5" id="KW-0328">Glycosyltransferase</keyword>
<evidence type="ECO:0000313" key="8">
    <source>
        <dbReference type="Proteomes" id="UP001642540"/>
    </source>
</evidence>
<dbReference type="SUPFAM" id="SSF56399">
    <property type="entry name" value="ADP-ribosylation"/>
    <property type="match status" value="1"/>
</dbReference>
<evidence type="ECO:0000256" key="1">
    <source>
        <dbReference type="ARBA" id="ARBA00022676"/>
    </source>
</evidence>
<reference evidence="7 8" key="1">
    <citation type="submission" date="2024-08" db="EMBL/GenBank/DDBJ databases">
        <authorList>
            <person name="Cucini C."/>
            <person name="Frati F."/>
        </authorList>
    </citation>
    <scope>NUCLEOTIDE SEQUENCE [LARGE SCALE GENOMIC DNA]</scope>
</reference>
<evidence type="ECO:0000256" key="4">
    <source>
        <dbReference type="ARBA" id="ARBA00033987"/>
    </source>
</evidence>
<dbReference type="InterPro" id="IPR012317">
    <property type="entry name" value="Poly(ADP-ribose)pol_cat_dom"/>
</dbReference>
<dbReference type="PROSITE" id="PS51059">
    <property type="entry name" value="PARP_CATALYTIC"/>
    <property type="match status" value="1"/>
</dbReference>
<evidence type="ECO:0000313" key="7">
    <source>
        <dbReference type="EMBL" id="CAL8130254.1"/>
    </source>
</evidence>
<dbReference type="InterPro" id="IPR050800">
    <property type="entry name" value="ARTD/PARP"/>
</dbReference>
<dbReference type="PANTHER" id="PTHR10459:SF60">
    <property type="entry name" value="POLY [ADP-RIBOSE] POLYMERASE 2"/>
    <property type="match status" value="1"/>
</dbReference>
<feature type="domain" description="PARP catalytic" evidence="6">
    <location>
        <begin position="38"/>
        <end position="269"/>
    </location>
</feature>
<dbReference type="EMBL" id="CAXLJM020000081">
    <property type="protein sequence ID" value="CAL8130254.1"/>
    <property type="molecule type" value="Genomic_DNA"/>
</dbReference>
<keyword evidence="3 5" id="KW-0520">NAD</keyword>
<accession>A0ABP1RLN2</accession>
<protein>
    <recommendedName>
        <fullName evidence="5">Poly [ADP-ribose] polymerase</fullName>
        <shortName evidence="5">PARP</shortName>
        <ecNumber evidence="5">2.4.2.-</ecNumber>
    </recommendedName>
</protein>